<dbReference type="InterPro" id="IPR002942">
    <property type="entry name" value="S4_RNA-bd"/>
</dbReference>
<evidence type="ECO:0000256" key="4">
    <source>
        <dbReference type="ARBA" id="ARBA00022980"/>
    </source>
</evidence>
<dbReference type="EMBL" id="MHLW01000035">
    <property type="protein sequence ID" value="OGZ17492.1"/>
    <property type="molecule type" value="Genomic_DNA"/>
</dbReference>
<dbReference type="SMART" id="SM01390">
    <property type="entry name" value="Ribosomal_S4"/>
    <property type="match status" value="1"/>
</dbReference>
<dbReference type="InterPro" id="IPR022801">
    <property type="entry name" value="Ribosomal_uS4"/>
</dbReference>
<dbReference type="GO" id="GO:0015935">
    <property type="term" value="C:small ribosomal subunit"/>
    <property type="evidence" value="ECO:0007669"/>
    <property type="project" value="InterPro"/>
</dbReference>
<evidence type="ECO:0000256" key="5">
    <source>
        <dbReference type="ARBA" id="ARBA00023274"/>
    </source>
</evidence>
<keyword evidence="2 7" id="KW-0699">rRNA-binding</keyword>
<evidence type="ECO:0000256" key="3">
    <source>
        <dbReference type="ARBA" id="ARBA00022884"/>
    </source>
</evidence>
<dbReference type="PANTHER" id="PTHR11831">
    <property type="entry name" value="30S 40S RIBOSOMAL PROTEIN"/>
    <property type="match status" value="1"/>
</dbReference>
<dbReference type="CDD" id="cd00165">
    <property type="entry name" value="S4"/>
    <property type="match status" value="1"/>
</dbReference>
<protein>
    <recommendedName>
        <fullName evidence="6 7">Small ribosomal subunit protein uS4</fullName>
    </recommendedName>
</protein>
<evidence type="ECO:0000313" key="10">
    <source>
        <dbReference type="EMBL" id="OGZ17492.1"/>
    </source>
</evidence>
<dbReference type="NCBIfam" id="TIGR01017">
    <property type="entry name" value="rpsD_bact"/>
    <property type="match status" value="1"/>
</dbReference>
<evidence type="ECO:0000256" key="1">
    <source>
        <dbReference type="ARBA" id="ARBA00007465"/>
    </source>
</evidence>
<comment type="subunit">
    <text evidence="7">Part of the 30S ribosomal subunit. Contacts protein S5. The interaction surface between S4 and S5 is involved in control of translational fidelity.</text>
</comment>
<comment type="function">
    <text evidence="7">With S5 and S12 plays an important role in translational accuracy.</text>
</comment>
<keyword evidence="3 7" id="KW-0694">RNA-binding</keyword>
<dbReference type="InterPro" id="IPR005709">
    <property type="entry name" value="Ribosomal_uS4_bac-type"/>
</dbReference>
<dbReference type="Proteomes" id="UP000178893">
    <property type="component" value="Unassembled WGS sequence"/>
</dbReference>
<feature type="domain" description="RNA-binding S4" evidence="8">
    <location>
        <begin position="99"/>
        <end position="162"/>
    </location>
</feature>
<comment type="caution">
    <text evidence="10">The sequence shown here is derived from an EMBL/GenBank/DDBJ whole genome shotgun (WGS) entry which is preliminary data.</text>
</comment>
<dbReference type="GO" id="GO:0019843">
    <property type="term" value="F:rRNA binding"/>
    <property type="evidence" value="ECO:0007669"/>
    <property type="project" value="UniProtKB-UniRule"/>
</dbReference>
<dbReference type="AlphaFoldDB" id="A0A1G2DVS9"/>
<feature type="domain" description="Small ribosomal subunit protein uS4 N-terminal" evidence="9">
    <location>
        <begin position="2"/>
        <end position="98"/>
    </location>
</feature>
<evidence type="ECO:0000313" key="11">
    <source>
        <dbReference type="Proteomes" id="UP000178893"/>
    </source>
</evidence>
<dbReference type="GO" id="GO:0006412">
    <property type="term" value="P:translation"/>
    <property type="evidence" value="ECO:0007669"/>
    <property type="project" value="UniProtKB-UniRule"/>
</dbReference>
<dbReference type="SUPFAM" id="SSF55174">
    <property type="entry name" value="Alpha-L RNA-binding motif"/>
    <property type="match status" value="1"/>
</dbReference>
<dbReference type="PROSITE" id="PS50889">
    <property type="entry name" value="S4"/>
    <property type="match status" value="1"/>
</dbReference>
<comment type="function">
    <text evidence="7">One of the primary rRNA binding proteins, it binds directly to 16S rRNA where it nucleates assembly of the body of the 30S subunit.</text>
</comment>
<proteinExistence type="inferred from homology"/>
<dbReference type="Gene3D" id="3.10.290.10">
    <property type="entry name" value="RNA-binding S4 domain"/>
    <property type="match status" value="1"/>
</dbReference>
<reference evidence="10 11" key="1">
    <citation type="journal article" date="2016" name="Nat. Commun.">
        <title>Thousands of microbial genomes shed light on interconnected biogeochemical processes in an aquifer system.</title>
        <authorList>
            <person name="Anantharaman K."/>
            <person name="Brown C.T."/>
            <person name="Hug L.A."/>
            <person name="Sharon I."/>
            <person name="Castelle C.J."/>
            <person name="Probst A.J."/>
            <person name="Thomas B.C."/>
            <person name="Singh A."/>
            <person name="Wilkins M.J."/>
            <person name="Karaoz U."/>
            <person name="Brodie E.L."/>
            <person name="Williams K.H."/>
            <person name="Hubbard S.S."/>
            <person name="Banfield J.F."/>
        </authorList>
    </citation>
    <scope>NUCLEOTIDE SEQUENCE [LARGE SCALE GENOMIC DNA]</scope>
</reference>
<dbReference type="SMART" id="SM00363">
    <property type="entry name" value="S4"/>
    <property type="match status" value="1"/>
</dbReference>
<evidence type="ECO:0000256" key="2">
    <source>
        <dbReference type="ARBA" id="ARBA00022730"/>
    </source>
</evidence>
<keyword evidence="4 7" id="KW-0689">Ribosomal protein</keyword>
<dbReference type="InterPro" id="IPR036986">
    <property type="entry name" value="S4_RNA-bd_sf"/>
</dbReference>
<keyword evidence="5 7" id="KW-0687">Ribonucleoprotein</keyword>
<accession>A0A1G2DVS9</accession>
<dbReference type="FunFam" id="3.10.290.10:FF:000001">
    <property type="entry name" value="30S ribosomal protein S4"/>
    <property type="match status" value="1"/>
</dbReference>
<organism evidence="10 11">
    <name type="scientific">Candidatus Nealsonbacteria bacterium RBG_13_37_56</name>
    <dbReference type="NCBI Taxonomy" id="1801661"/>
    <lineage>
        <taxon>Bacteria</taxon>
        <taxon>Candidatus Nealsoniibacteriota</taxon>
    </lineage>
</organism>
<comment type="similarity">
    <text evidence="1 7">Belongs to the universal ribosomal protein uS4 family.</text>
</comment>
<dbReference type="Gene3D" id="1.10.1050.10">
    <property type="entry name" value="Ribosomal Protein S4 Delta 41, Chain A, domain 1"/>
    <property type="match status" value="1"/>
</dbReference>
<sequence length="209" mass="24191">MKNNRCKICRRLGVKLFFKGDRCLSAKCAMVKRPYPPGEKAKKRRGSLSEYGKELKEKQKLKNWYNLSERQFSRYVMEVLNKRTKTEDAGALLIKKLENRLDNVVFQTGFAVSRIQARQLVSHGYFLINGRKINIPSYQIKKGDKISLHPKTSKKAIFNNIVSLLKKRKAPSWIKVNHEKLEVEIVGQANLEETTPPAEISSIFEFYSK</sequence>
<dbReference type="GO" id="GO:0003735">
    <property type="term" value="F:structural constituent of ribosome"/>
    <property type="evidence" value="ECO:0007669"/>
    <property type="project" value="InterPro"/>
</dbReference>
<evidence type="ECO:0000259" key="9">
    <source>
        <dbReference type="SMART" id="SM01390"/>
    </source>
</evidence>
<dbReference type="Pfam" id="PF00163">
    <property type="entry name" value="Ribosomal_S4"/>
    <property type="match status" value="1"/>
</dbReference>
<dbReference type="HAMAP" id="MF_01306_B">
    <property type="entry name" value="Ribosomal_uS4_B"/>
    <property type="match status" value="1"/>
</dbReference>
<dbReference type="InterPro" id="IPR001912">
    <property type="entry name" value="Ribosomal_uS4_N"/>
</dbReference>
<evidence type="ECO:0000256" key="7">
    <source>
        <dbReference type="HAMAP-Rule" id="MF_01306"/>
    </source>
</evidence>
<evidence type="ECO:0000256" key="6">
    <source>
        <dbReference type="ARBA" id="ARBA00035254"/>
    </source>
</evidence>
<gene>
    <name evidence="7" type="primary">rpsD</name>
    <name evidence="10" type="ORF">A2V72_01665</name>
</gene>
<dbReference type="NCBIfam" id="NF003717">
    <property type="entry name" value="PRK05327.1"/>
    <property type="match status" value="1"/>
</dbReference>
<dbReference type="PANTHER" id="PTHR11831:SF4">
    <property type="entry name" value="SMALL RIBOSOMAL SUBUNIT PROTEIN US4M"/>
    <property type="match status" value="1"/>
</dbReference>
<evidence type="ECO:0000259" key="8">
    <source>
        <dbReference type="SMART" id="SM00363"/>
    </source>
</evidence>
<dbReference type="Pfam" id="PF01479">
    <property type="entry name" value="S4"/>
    <property type="match status" value="1"/>
</dbReference>
<name>A0A1G2DVS9_9BACT</name>
<dbReference type="GO" id="GO:0042274">
    <property type="term" value="P:ribosomal small subunit biogenesis"/>
    <property type="evidence" value="ECO:0007669"/>
    <property type="project" value="TreeGrafter"/>
</dbReference>